<evidence type="ECO:0000313" key="2">
    <source>
        <dbReference type="Proteomes" id="UP000189670"/>
    </source>
</evidence>
<dbReference type="NCBIfam" id="TIGR02122">
    <property type="entry name" value="TRAP_TAXI"/>
    <property type="match status" value="3"/>
</dbReference>
<organism evidence="1 2">
    <name type="scientific">Candidatus Magnetoglobus multicellularis str. Araruama</name>
    <dbReference type="NCBI Taxonomy" id="890399"/>
    <lineage>
        <taxon>Bacteria</taxon>
        <taxon>Pseudomonadati</taxon>
        <taxon>Thermodesulfobacteriota</taxon>
        <taxon>Desulfobacteria</taxon>
        <taxon>Desulfobacterales</taxon>
        <taxon>Desulfobacteraceae</taxon>
        <taxon>Candidatus Magnetoglobus</taxon>
    </lineage>
</organism>
<sequence>MKTIFRLFIIVMCFFMLITTYVNSALFEDNKVTMEKVIIYLQILAGMDITQSADELEKETNTIGTGSISGVYFPTGGALSQIFNNTGTLDSNQFTVESTPGSVFNIDAVVNGDLDFAIAQSDKQYQAVKGIADWEDDGPQYELRAMFSIYPESVNLIASDDSGIDSVSDLIGKKVYIGPELSGHRQNSIDILDAFQIDYQNDLLIVENDTSEPSELLARNEIDAFFYTVGHPSQALLSAINTNRVHFVPIEGDPIDNLVANKSYYSKTSIPLWHYSGVSNDSEIQTIAVKATLVTSARQSKNKIYEMTKAIFENLETFSYMHPAYEGIEPESMLEGLSDPLHDGVYQYFYEMGLISDTHIITIGTGEISGIYFPTGGAISSIVNANIEQHGIECSVETTHGSVFNIDAVLSGNMDFGLAQSDIQFQAIRGLAKWKEKRQEKKLRSVFSIHHEAVTLVATEESGIKKVIDLEGKRVNISNSGSGPRKNCMDVLSAYGLDYQTDMIAFEKTTAEAIELMKNGKIDAFFYTVGHPNSAIGTVTNGEKKVRIIPINGPRLDNIIEQFPYYTKCTIPIKFYPNTINNTDIETFGVKATFVTSENMDANIVYTITKAIFENFDEFKGMHPAYQTLTKEDMLRALSAPIHPGAMKYYKEVGLITTDKYIIGTGSITGVYYPTGGAIAQLVNKTTDTHNIRLSIVSTPGSVYNIENLMNHRIEFGLVQSDTQYQAYYGFGEWNAVGAQESLRSVFSIYDESVTLIASEESGIQSVADLSGKKVNLGNEGSGQLQNSIDILTAFGIDIGQDLTPSYHHVSDAPRLLQEGNIDAFFLTAAHTNLIVTEALSGEKNVNIIPITGDEVLGLISGYPYYAKTVIPQNTYAELNKDIETIAVKATLMTTSDIPDDIVYYVCKQMFENLDTFKTMHPAYASITRENMLEGLSAPVHPGALQYYQEIELTSYHMFKIGTGNVSGVYYPTGANIAQVINQNSNQHKIYMKAAQSAGSVYNINAIVSGELDFGLAQSDRQYQATMGEADWADDGPQEKLAAVFTLYPESVSQNTLEPGQQKAIYFQCKEIVWQQVRIKACLKLSGNGVCFYIPVSAIVKHRGGND</sequence>
<dbReference type="SUPFAM" id="SSF53850">
    <property type="entry name" value="Periplasmic binding protein-like II"/>
    <property type="match status" value="4"/>
</dbReference>
<dbReference type="Proteomes" id="UP000189670">
    <property type="component" value="Unassembled WGS sequence"/>
</dbReference>
<proteinExistence type="predicted"/>
<dbReference type="PANTHER" id="PTHR42941:SF1">
    <property type="entry name" value="SLL1037 PROTEIN"/>
    <property type="match status" value="1"/>
</dbReference>
<dbReference type="PANTHER" id="PTHR42941">
    <property type="entry name" value="SLL1037 PROTEIN"/>
    <property type="match status" value="1"/>
</dbReference>
<accession>A0A1V1P4E7</accession>
<protein>
    <recommendedName>
        <fullName evidence="3">TRAP transporter solute receptor, TAXI family</fullName>
    </recommendedName>
</protein>
<dbReference type="InterPro" id="IPR011852">
    <property type="entry name" value="TRAP_TAXI"/>
</dbReference>
<dbReference type="Pfam" id="PF16868">
    <property type="entry name" value="NMT1_3"/>
    <property type="match status" value="4"/>
</dbReference>
<evidence type="ECO:0008006" key="3">
    <source>
        <dbReference type="Google" id="ProtNLM"/>
    </source>
</evidence>
<reference evidence="2" key="1">
    <citation type="submission" date="2012-11" db="EMBL/GenBank/DDBJ databases">
        <authorList>
            <person name="Lucero-Rivera Y.E."/>
            <person name="Tovar-Ramirez D."/>
        </authorList>
    </citation>
    <scope>NUCLEOTIDE SEQUENCE [LARGE SCALE GENOMIC DNA]</scope>
    <source>
        <strain evidence="2">Araruama</strain>
    </source>
</reference>
<name>A0A1V1P4E7_9BACT</name>
<dbReference type="Gene3D" id="3.40.190.10">
    <property type="entry name" value="Periplasmic binding protein-like II"/>
    <property type="match status" value="7"/>
</dbReference>
<dbReference type="CDD" id="cd13568">
    <property type="entry name" value="PBP2_TAXI_TRAP_like_3"/>
    <property type="match status" value="1"/>
</dbReference>
<comment type="caution">
    <text evidence="1">The sequence shown here is derived from an EMBL/GenBank/DDBJ whole genome shotgun (WGS) entry which is preliminary data.</text>
</comment>
<gene>
    <name evidence="1" type="ORF">OMM_03765</name>
</gene>
<evidence type="ECO:0000313" key="1">
    <source>
        <dbReference type="EMBL" id="ETR69691.1"/>
    </source>
</evidence>
<dbReference type="AlphaFoldDB" id="A0A1V1P4E7"/>
<dbReference type="EMBL" id="ATBP01000584">
    <property type="protein sequence ID" value="ETR69691.1"/>
    <property type="molecule type" value="Genomic_DNA"/>
</dbReference>